<dbReference type="Proteomes" id="UP001359485">
    <property type="component" value="Unassembled WGS sequence"/>
</dbReference>
<keyword evidence="1" id="KW-0418">Kinase</keyword>
<dbReference type="GO" id="GO:0016301">
    <property type="term" value="F:kinase activity"/>
    <property type="evidence" value="ECO:0007669"/>
    <property type="project" value="UniProtKB-KW"/>
</dbReference>
<organism evidence="1 2">
    <name type="scientific">Polyplax serrata</name>
    <name type="common">Common mouse louse</name>
    <dbReference type="NCBI Taxonomy" id="468196"/>
    <lineage>
        <taxon>Eukaryota</taxon>
        <taxon>Metazoa</taxon>
        <taxon>Ecdysozoa</taxon>
        <taxon>Arthropoda</taxon>
        <taxon>Hexapoda</taxon>
        <taxon>Insecta</taxon>
        <taxon>Pterygota</taxon>
        <taxon>Neoptera</taxon>
        <taxon>Paraneoptera</taxon>
        <taxon>Psocodea</taxon>
        <taxon>Troctomorpha</taxon>
        <taxon>Phthiraptera</taxon>
        <taxon>Anoplura</taxon>
        <taxon>Polyplacidae</taxon>
        <taxon>Polyplax</taxon>
    </lineage>
</organism>
<dbReference type="PANTHER" id="PTHR11909">
    <property type="entry name" value="CASEIN KINASE-RELATED"/>
    <property type="match status" value="1"/>
</dbReference>
<reference evidence="1 2" key="1">
    <citation type="submission" date="2023-09" db="EMBL/GenBank/DDBJ databases">
        <title>Genomes of two closely related lineages of the louse Polyplax serrata with different host specificities.</title>
        <authorList>
            <person name="Martinu J."/>
            <person name="Tarabai H."/>
            <person name="Stefka J."/>
            <person name="Hypsa V."/>
        </authorList>
    </citation>
    <scope>NUCLEOTIDE SEQUENCE [LARGE SCALE GENOMIC DNA]</scope>
    <source>
        <strain evidence="1">98ZLc_SE</strain>
    </source>
</reference>
<name>A0ABR1AY97_POLSC</name>
<evidence type="ECO:0000313" key="1">
    <source>
        <dbReference type="EMBL" id="KAK6631330.1"/>
    </source>
</evidence>
<sequence>MEPMKSKAPQLHLEYRFYKLLGSHEGIPKVYHFGTCGGKYNTIVMELLGPSLEDLFCLCGRRYSLKTVLMIVQQLVSDFNCNTWFGSIQNFD</sequence>
<dbReference type="Gene3D" id="1.10.510.10">
    <property type="entry name" value="Transferase(Phosphotransferase) domain 1"/>
    <property type="match status" value="1"/>
</dbReference>
<dbReference type="SUPFAM" id="SSF56112">
    <property type="entry name" value="Protein kinase-like (PK-like)"/>
    <property type="match status" value="1"/>
</dbReference>
<keyword evidence="2" id="KW-1185">Reference proteome</keyword>
<protein>
    <submittedName>
        <fullName evidence="1">Casein kinase I isoform gamma-3</fullName>
    </submittedName>
</protein>
<dbReference type="InterPro" id="IPR050235">
    <property type="entry name" value="CK1_Ser-Thr_kinase"/>
</dbReference>
<comment type="caution">
    <text evidence="1">The sequence shown here is derived from an EMBL/GenBank/DDBJ whole genome shotgun (WGS) entry which is preliminary data.</text>
</comment>
<dbReference type="EMBL" id="JAWJWF010000006">
    <property type="protein sequence ID" value="KAK6631330.1"/>
    <property type="molecule type" value="Genomic_DNA"/>
</dbReference>
<evidence type="ECO:0000313" key="2">
    <source>
        <dbReference type="Proteomes" id="UP001359485"/>
    </source>
</evidence>
<proteinExistence type="predicted"/>
<keyword evidence="1" id="KW-0808">Transferase</keyword>
<dbReference type="InterPro" id="IPR011009">
    <property type="entry name" value="Kinase-like_dom_sf"/>
</dbReference>
<gene>
    <name evidence="1" type="primary">CSNK1G3_2</name>
    <name evidence="1" type="ORF">RUM44_005856</name>
</gene>
<accession>A0ABR1AY97</accession>